<reference evidence="2" key="1">
    <citation type="submission" date="2015-03" db="EMBL/GenBank/DDBJ databases">
        <authorList>
            <consortium name="Pathogen Informatics"/>
        </authorList>
    </citation>
    <scope>NUCLEOTIDE SEQUENCE [LARGE SCALE GENOMIC DNA]</scope>
    <source>
        <strain evidence="2">K00500041</strain>
    </source>
</reference>
<gene>
    <name evidence="1" type="ORF">ERS007703_04355</name>
</gene>
<proteinExistence type="predicted"/>
<protein>
    <submittedName>
        <fullName evidence="1">Uncharacterized protein</fullName>
    </submittedName>
</protein>
<dbReference type="AlphaFoldDB" id="A0A0U0SL45"/>
<accession>A0A0U0SL45</accession>
<evidence type="ECO:0000313" key="1">
    <source>
        <dbReference type="EMBL" id="COW86481.1"/>
    </source>
</evidence>
<evidence type="ECO:0000313" key="2">
    <source>
        <dbReference type="Proteomes" id="UP000038802"/>
    </source>
</evidence>
<dbReference type="Proteomes" id="UP000038802">
    <property type="component" value="Unassembled WGS sequence"/>
</dbReference>
<sequence length="97" mass="10100">MSPSSSRKLTRGSRRRLTAFCDLALVSSQISPSITAYHIAVKCGWPSGPMVASVPVRLELTKSAISASDMTMSARCLVPMASVCQQGSAGSASSPPQ</sequence>
<dbReference type="EMBL" id="CSAE01000748">
    <property type="protein sequence ID" value="COW86481.1"/>
    <property type="molecule type" value="Genomic_DNA"/>
</dbReference>
<name>A0A0U0SL45_MYCTX</name>
<organism evidence="1 2">
    <name type="scientific">Mycobacterium tuberculosis</name>
    <dbReference type="NCBI Taxonomy" id="1773"/>
    <lineage>
        <taxon>Bacteria</taxon>
        <taxon>Bacillati</taxon>
        <taxon>Actinomycetota</taxon>
        <taxon>Actinomycetes</taxon>
        <taxon>Mycobacteriales</taxon>
        <taxon>Mycobacteriaceae</taxon>
        <taxon>Mycobacterium</taxon>
        <taxon>Mycobacterium tuberculosis complex</taxon>
    </lineage>
</organism>